<dbReference type="STRING" id="2340.JV46_14400"/>
<evidence type="ECO:0000313" key="13">
    <source>
        <dbReference type="EMBL" id="KHF26079.1"/>
    </source>
</evidence>
<protein>
    <recommendedName>
        <fullName evidence="8">Cell division protein ZipA</fullName>
    </recommendedName>
</protein>
<feature type="region of interest" description="Disordered" evidence="10">
    <location>
        <begin position="76"/>
        <end position="97"/>
    </location>
</feature>
<dbReference type="GO" id="GO:0000917">
    <property type="term" value="P:division septum assembly"/>
    <property type="evidence" value="ECO:0007669"/>
    <property type="project" value="TreeGrafter"/>
</dbReference>
<evidence type="ECO:0000256" key="5">
    <source>
        <dbReference type="ARBA" id="ARBA00022989"/>
    </source>
</evidence>
<evidence type="ECO:0000313" key="15">
    <source>
        <dbReference type="Proteomes" id="UP000030856"/>
    </source>
</evidence>
<dbReference type="Proteomes" id="UP000030856">
    <property type="component" value="Unassembled WGS sequence"/>
</dbReference>
<evidence type="ECO:0000259" key="12">
    <source>
        <dbReference type="SMART" id="SM00771"/>
    </source>
</evidence>
<dbReference type="SUPFAM" id="SSF64383">
    <property type="entry name" value="Cell-division protein ZipA, C-terminal domain"/>
    <property type="match status" value="1"/>
</dbReference>
<dbReference type="InterPro" id="IPR007449">
    <property type="entry name" value="ZipA_FtsZ-bd_C"/>
</dbReference>
<evidence type="ECO:0000313" key="16">
    <source>
        <dbReference type="Proteomes" id="UP000190962"/>
    </source>
</evidence>
<keyword evidence="7 8" id="KW-0131">Cell cycle</keyword>
<evidence type="ECO:0000256" key="9">
    <source>
        <dbReference type="RuleBase" id="RU003613"/>
    </source>
</evidence>
<keyword evidence="1 9" id="KW-1003">Cell membrane</keyword>
<evidence type="ECO:0000256" key="8">
    <source>
        <dbReference type="RuleBase" id="RU003612"/>
    </source>
</evidence>
<dbReference type="AlphaFoldDB" id="A0A0B0HDS6"/>
<name>A0A0B0HDS6_SOVGS</name>
<dbReference type="PANTHER" id="PTHR38685:SF1">
    <property type="entry name" value="CELL DIVISION PROTEIN ZIPA"/>
    <property type="match status" value="1"/>
</dbReference>
<sequence>MDPDKLRIILLILGILLIAGIFLWERHKGSSERKSRRAALIAEHDEDSSMPSHHEDIQHDDALSRHLDELAGIVREGNEGDQPDENVGDESTHPHEPEEILMMSVISRRKYFTGDAIISAMRSVGLTAGEDNIFYRCSHDEQERLYAVASMVEPGFFPLEDMRRFTTSGITLFGTLPGPRPGVRIFEDMCETADKLAAFLDGTLHDANRDLLDDEALEKMRLIAERYPA</sequence>
<evidence type="ECO:0000256" key="1">
    <source>
        <dbReference type="ARBA" id="ARBA00022475"/>
    </source>
</evidence>
<evidence type="ECO:0000256" key="2">
    <source>
        <dbReference type="ARBA" id="ARBA00022519"/>
    </source>
</evidence>
<dbReference type="InterPro" id="IPR011919">
    <property type="entry name" value="Cell_div_ZipA"/>
</dbReference>
<evidence type="ECO:0000256" key="4">
    <source>
        <dbReference type="ARBA" id="ARBA00022692"/>
    </source>
</evidence>
<accession>A0A0B0HDS6</accession>
<evidence type="ECO:0000256" key="7">
    <source>
        <dbReference type="ARBA" id="ARBA00023306"/>
    </source>
</evidence>
<reference evidence="14 16" key="2">
    <citation type="submission" date="2016-11" db="EMBL/GenBank/DDBJ databases">
        <title>Mixed transmission modes and dynamic genome evolution in an obligate animal-bacterial symbiosis.</title>
        <authorList>
            <person name="Russell S.L."/>
            <person name="Corbett-Detig R.B."/>
            <person name="Cavanaugh C.M."/>
        </authorList>
    </citation>
    <scope>NUCLEOTIDE SEQUENCE [LARGE SCALE GENOMIC DNA]</scope>
    <source>
        <strain evidence="14">MA-KB16</strain>
    </source>
</reference>
<dbReference type="GeneID" id="86992128"/>
<dbReference type="eggNOG" id="COG3115">
    <property type="taxonomic scope" value="Bacteria"/>
</dbReference>
<feature type="region of interest" description="Disordered" evidence="10">
    <location>
        <begin position="35"/>
        <end position="58"/>
    </location>
</feature>
<proteinExistence type="inferred from homology"/>
<dbReference type="GO" id="GO:0032153">
    <property type="term" value="C:cell division site"/>
    <property type="evidence" value="ECO:0007669"/>
    <property type="project" value="TreeGrafter"/>
</dbReference>
<evidence type="ECO:0000256" key="10">
    <source>
        <dbReference type="SAM" id="MobiDB-lite"/>
    </source>
</evidence>
<comment type="subcellular location">
    <subcellularLocation>
        <location evidence="9">Cell inner membrane</location>
        <topology evidence="9">Single-pass type I membrane protein</topology>
    </subcellularLocation>
</comment>
<dbReference type="PATRIC" id="fig|2340.3.peg.589"/>
<keyword evidence="5 11" id="KW-1133">Transmembrane helix</keyword>
<evidence type="ECO:0000256" key="6">
    <source>
        <dbReference type="ARBA" id="ARBA00023136"/>
    </source>
</evidence>
<dbReference type="OrthoDB" id="7054914at2"/>
<feature type="transmembrane region" description="Helical" evidence="11">
    <location>
        <begin position="6"/>
        <end position="24"/>
    </location>
</feature>
<dbReference type="Proteomes" id="UP000190962">
    <property type="component" value="Unassembled WGS sequence"/>
</dbReference>
<evidence type="ECO:0000256" key="3">
    <source>
        <dbReference type="ARBA" id="ARBA00022618"/>
    </source>
</evidence>
<dbReference type="Pfam" id="PF04354">
    <property type="entry name" value="ZipA_C"/>
    <property type="match status" value="1"/>
</dbReference>
<dbReference type="EMBL" id="JRAA01000001">
    <property type="protein sequence ID" value="KHF26079.1"/>
    <property type="molecule type" value="Genomic_DNA"/>
</dbReference>
<dbReference type="GO" id="GO:0005886">
    <property type="term" value="C:plasma membrane"/>
    <property type="evidence" value="ECO:0007669"/>
    <property type="project" value="UniProtKB-SubCell"/>
</dbReference>
<dbReference type="EMBL" id="MPNX01000012">
    <property type="protein sequence ID" value="OOY34697.1"/>
    <property type="molecule type" value="Genomic_DNA"/>
</dbReference>
<dbReference type="PANTHER" id="PTHR38685">
    <property type="entry name" value="CELL DIVISION PROTEIN ZIPA"/>
    <property type="match status" value="1"/>
</dbReference>
<keyword evidence="3 8" id="KW-0132">Cell division</keyword>
<keyword evidence="2 9" id="KW-0997">Cell inner membrane</keyword>
<feature type="domain" description="ZipA C-terminal FtsZ-binding" evidence="12">
    <location>
        <begin position="97"/>
        <end position="224"/>
    </location>
</feature>
<reference evidence="13 15" key="1">
    <citation type="journal article" date="2014" name="BMC Genomics">
        <title>The genome of the intracellular bacterium of the coastal bivalve, Solemya velum: a blueprint for thriving in and out of symbiosis.</title>
        <authorList>
            <person name="Dmytrenko O."/>
            <person name="Russell S.L."/>
            <person name="Loo W.T."/>
            <person name="Fontanez K.M."/>
            <person name="Liao L."/>
            <person name="Roeselers G."/>
            <person name="Sharma R."/>
            <person name="Stewart F.J."/>
            <person name="Newton I.L."/>
            <person name="Woyke T."/>
            <person name="Wu D."/>
            <person name="Lang J.M."/>
            <person name="Eisen J.A."/>
            <person name="Cavanaugh C.M."/>
        </authorList>
    </citation>
    <scope>NUCLEOTIDE SEQUENCE [LARGE SCALE GENOMIC DNA]</scope>
    <source>
        <strain evidence="13 15">WH</strain>
    </source>
</reference>
<evidence type="ECO:0000256" key="11">
    <source>
        <dbReference type="SAM" id="Phobius"/>
    </source>
</evidence>
<gene>
    <name evidence="14" type="ORF">BOV88_08825</name>
    <name evidence="13" type="ORF">JV46_14400</name>
</gene>
<dbReference type="InterPro" id="IPR036765">
    <property type="entry name" value="ZipA_FtsZ-bd_C_sf"/>
</dbReference>
<dbReference type="SMART" id="SM00771">
    <property type="entry name" value="ZipA_C"/>
    <property type="match status" value="1"/>
</dbReference>
<comment type="similarity">
    <text evidence="8">Belongs to the ZipA family.</text>
</comment>
<comment type="function">
    <text evidence="8">Essential cell division protein that stabilizes the FtsZ protofilaments by cross-linking them and that serves as a cytoplasmic membrane anchor for the Z ring. Also required for the recruitment to the septal ring of downstream cell division proteins.</text>
</comment>
<organism evidence="13 15">
    <name type="scientific">Solemya velum gill symbiont</name>
    <dbReference type="NCBI Taxonomy" id="2340"/>
    <lineage>
        <taxon>Bacteria</taxon>
        <taxon>Pseudomonadati</taxon>
        <taxon>Pseudomonadota</taxon>
        <taxon>Gammaproteobacteria</taxon>
        <taxon>sulfur-oxidizing symbionts</taxon>
    </lineage>
</organism>
<feature type="compositionally biased region" description="Acidic residues" evidence="10">
    <location>
        <begin position="79"/>
        <end position="88"/>
    </location>
</feature>
<keyword evidence="6 9" id="KW-0472">Membrane</keyword>
<comment type="caution">
    <text evidence="13">The sequence shown here is derived from an EMBL/GenBank/DDBJ whole genome shotgun (WGS) entry which is preliminary data.</text>
</comment>
<evidence type="ECO:0000313" key="14">
    <source>
        <dbReference type="EMBL" id="OOY34697.1"/>
    </source>
</evidence>
<dbReference type="Gene3D" id="3.30.1400.10">
    <property type="entry name" value="ZipA, C-terminal FtsZ-binding domain"/>
    <property type="match status" value="1"/>
</dbReference>
<keyword evidence="15" id="KW-1185">Reference proteome</keyword>
<keyword evidence="4 9" id="KW-0812">Transmembrane</keyword>
<dbReference type="RefSeq" id="WP_043115799.1">
    <property type="nucleotide sequence ID" value="NZ_JRAA01000001.1"/>
</dbReference>